<gene>
    <name evidence="5" type="ORF">GMD42_02165</name>
</gene>
<dbReference type="GO" id="GO:0046872">
    <property type="term" value="F:metal ion binding"/>
    <property type="evidence" value="ECO:0007669"/>
    <property type="project" value="UniProtKB-KW"/>
</dbReference>
<name>A0A6I3S5Q9_9BURK</name>
<dbReference type="InterPro" id="IPR050072">
    <property type="entry name" value="Peptidase_M20A"/>
</dbReference>
<dbReference type="Gene3D" id="3.30.70.360">
    <property type="match status" value="1"/>
</dbReference>
<dbReference type="PANTHER" id="PTHR43808:SF9">
    <property type="entry name" value="BLL0789 PROTEIN"/>
    <property type="match status" value="1"/>
</dbReference>
<evidence type="ECO:0000313" key="5">
    <source>
        <dbReference type="EMBL" id="MTU42443.1"/>
    </source>
</evidence>
<evidence type="ECO:0000256" key="3">
    <source>
        <dbReference type="PIRSR" id="PIRSR037238-1"/>
    </source>
</evidence>
<dbReference type="InterPro" id="IPR011650">
    <property type="entry name" value="Peptidase_M20_dimer"/>
</dbReference>
<dbReference type="SUPFAM" id="SSF53187">
    <property type="entry name" value="Zn-dependent exopeptidases"/>
    <property type="match status" value="1"/>
</dbReference>
<feature type="domain" description="Peptidase M20 dimerisation" evidence="4">
    <location>
        <begin position="239"/>
        <end position="337"/>
    </location>
</feature>
<proteinExistence type="predicted"/>
<dbReference type="PIRSF" id="PIRSF037238">
    <property type="entry name" value="Carboxypeptidase_G2"/>
    <property type="match status" value="1"/>
</dbReference>
<dbReference type="Pfam" id="PF07687">
    <property type="entry name" value="M20_dimer"/>
    <property type="match status" value="1"/>
</dbReference>
<dbReference type="AlphaFoldDB" id="A0A6I3S5Q9"/>
<keyword evidence="2 5" id="KW-0378">Hydrolase</keyword>
<evidence type="ECO:0000256" key="2">
    <source>
        <dbReference type="ARBA" id="ARBA00022801"/>
    </source>
</evidence>
<dbReference type="Pfam" id="PF01546">
    <property type="entry name" value="Peptidase_M20"/>
    <property type="match status" value="1"/>
</dbReference>
<organism evidence="5 6">
    <name type="scientific">Parasutterella excrementihominis</name>
    <dbReference type="NCBI Taxonomy" id="487175"/>
    <lineage>
        <taxon>Bacteria</taxon>
        <taxon>Pseudomonadati</taxon>
        <taxon>Pseudomonadota</taxon>
        <taxon>Betaproteobacteria</taxon>
        <taxon>Burkholderiales</taxon>
        <taxon>Sutterellaceae</taxon>
        <taxon>Parasutterella</taxon>
    </lineage>
</organism>
<dbReference type="SUPFAM" id="SSF55031">
    <property type="entry name" value="Bacterial exopeptidase dimerisation domain"/>
    <property type="match status" value="1"/>
</dbReference>
<dbReference type="PANTHER" id="PTHR43808">
    <property type="entry name" value="ACETYLORNITHINE DEACETYLASE"/>
    <property type="match status" value="1"/>
</dbReference>
<dbReference type="InterPro" id="IPR017150">
    <property type="entry name" value="Pept_M20_glutamate_carboxypep"/>
</dbReference>
<dbReference type="GO" id="GO:0016787">
    <property type="term" value="F:hydrolase activity"/>
    <property type="evidence" value="ECO:0007669"/>
    <property type="project" value="UniProtKB-KW"/>
</dbReference>
<keyword evidence="1" id="KW-0479">Metal-binding</keyword>
<reference evidence="5 6" key="1">
    <citation type="journal article" date="2019" name="Nat. Med.">
        <title>A library of human gut bacterial isolates paired with longitudinal multiomics data enables mechanistic microbiome research.</title>
        <authorList>
            <person name="Poyet M."/>
            <person name="Groussin M."/>
            <person name="Gibbons S.M."/>
            <person name="Avila-Pacheco J."/>
            <person name="Jiang X."/>
            <person name="Kearney S.M."/>
            <person name="Perrotta A.R."/>
            <person name="Berdy B."/>
            <person name="Zhao S."/>
            <person name="Lieberman T.D."/>
            <person name="Swanson P.K."/>
            <person name="Smith M."/>
            <person name="Roesemann S."/>
            <person name="Alexander J.E."/>
            <person name="Rich S.A."/>
            <person name="Livny J."/>
            <person name="Vlamakis H."/>
            <person name="Clish C."/>
            <person name="Bullock K."/>
            <person name="Deik A."/>
            <person name="Scott J."/>
            <person name="Pierce K.A."/>
            <person name="Xavier R.J."/>
            <person name="Alm E.J."/>
        </authorList>
    </citation>
    <scope>NUCLEOTIDE SEQUENCE [LARGE SCALE GENOMIC DNA]</scope>
    <source>
        <strain evidence="5 6">BIOML-A2</strain>
    </source>
</reference>
<comment type="caution">
    <text evidence="5">The sequence shown here is derived from an EMBL/GenBank/DDBJ whole genome shotgun (WGS) entry which is preliminary data.</text>
</comment>
<feature type="active site" description="Proton acceptor" evidence="3">
    <location>
        <position position="203"/>
    </location>
</feature>
<dbReference type="InterPro" id="IPR036264">
    <property type="entry name" value="Bact_exopeptidase_dim_dom"/>
</dbReference>
<dbReference type="Proteomes" id="UP000462362">
    <property type="component" value="Unassembled WGS sequence"/>
</dbReference>
<accession>A0A6I3S5Q9</accession>
<dbReference type="InterPro" id="IPR002933">
    <property type="entry name" value="Peptidase_M20"/>
</dbReference>
<evidence type="ECO:0000259" key="4">
    <source>
        <dbReference type="Pfam" id="PF07687"/>
    </source>
</evidence>
<evidence type="ECO:0000256" key="1">
    <source>
        <dbReference type="ARBA" id="ARBA00022723"/>
    </source>
</evidence>
<sequence length="444" mass="48003">MLIIKGYELTRNAPLTTLKRKFSSKATSSITKGELQMTTRRKFVSGCLAASLTPSFAFAAANDNASDFDMKQYVKELNELVSIDSKSGHVEGANKIADILEKRFKSIGWTVTTRDCAGRGKALIATNTPNQDHYDVVLSVHSDTVQPVGNAQKYPLTIKDNIAHGAGVADDKSSLNAVWWICKKIPPEALKKLNIAVIVNPGEESGSPASRAFMDEQAKKTDIALVYEPGRPGNGFVRSRKGSMFLTINFYGRPAHAGNNPQDGRNAIEAMAKAIPEIKAIASEYKDVTLNADVVKGGTTPNTIAEDATVVFDFRFFNDQTRDAVLDKIEALCKRGFAPDVTSELKYVAKSSALSHTEKSQKLIELVDQASKDLNQPAPKWMDVGGASDGNRFSGGGAAVACAMGVVGGDLHNPEKEWSDLSTVKPRIELGRKVLELIAKNKAN</sequence>
<evidence type="ECO:0000313" key="6">
    <source>
        <dbReference type="Proteomes" id="UP000462362"/>
    </source>
</evidence>
<dbReference type="Gene3D" id="3.40.630.10">
    <property type="entry name" value="Zn peptidases"/>
    <property type="match status" value="1"/>
</dbReference>
<protein>
    <submittedName>
        <fullName evidence="5">M20/M25/M40 family metallo-hydrolase</fullName>
    </submittedName>
</protein>
<feature type="active site" evidence="3">
    <location>
        <position position="143"/>
    </location>
</feature>
<dbReference type="EMBL" id="WNCL01000004">
    <property type="protein sequence ID" value="MTU42443.1"/>
    <property type="molecule type" value="Genomic_DNA"/>
</dbReference>